<protein>
    <submittedName>
        <fullName evidence="2">DNA/RNA-binding protein KIN17</fullName>
    </submittedName>
</protein>
<evidence type="ECO:0000259" key="1">
    <source>
        <dbReference type="SMART" id="SM01253"/>
    </source>
</evidence>
<dbReference type="GO" id="GO:0006974">
    <property type="term" value="P:DNA damage response"/>
    <property type="evidence" value="ECO:0007669"/>
    <property type="project" value="TreeGrafter"/>
</dbReference>
<name>A0A0C2N692_THEKT</name>
<sequence length="211" mass="25157">MPRQDPNLYLKRSLSSKKRPKSLKKLKWYCQMCEKQCSDELGFRRHCATESHKHQMALFAENPDHFINQFSAEFEHDFMDLLKRKYASNFVLANHIYQDFVKDRDHIHMNSTKWNTLNDFLDYLSDKNKIRVEETEKGINIAYVDPEHRISKRKNVPKTHKSALEPKNEPLKCFPQYIPETEEATHTPEKPLQEYKSDSKISFKLKKSIPR</sequence>
<organism evidence="2 3">
    <name type="scientific">Thelohanellus kitauei</name>
    <name type="common">Myxosporean</name>
    <dbReference type="NCBI Taxonomy" id="669202"/>
    <lineage>
        <taxon>Eukaryota</taxon>
        <taxon>Metazoa</taxon>
        <taxon>Cnidaria</taxon>
        <taxon>Myxozoa</taxon>
        <taxon>Myxosporea</taxon>
        <taxon>Bivalvulida</taxon>
        <taxon>Platysporina</taxon>
        <taxon>Myxobolidae</taxon>
        <taxon>Thelohanellus</taxon>
    </lineage>
</organism>
<gene>
    <name evidence="2" type="ORF">RF11_10419</name>
</gene>
<dbReference type="PANTHER" id="PTHR12805">
    <property type="entry name" value="KIN17 KIN, ANTIGENIC DETERMINANT OF RECA PROTEIN HOMOLOG"/>
    <property type="match status" value="1"/>
</dbReference>
<dbReference type="InterPro" id="IPR036236">
    <property type="entry name" value="Znf_C2H2_sf"/>
</dbReference>
<dbReference type="EMBL" id="JWZT01000019">
    <property type="protein sequence ID" value="KII75126.1"/>
    <property type="molecule type" value="Genomic_DNA"/>
</dbReference>
<reference evidence="2 3" key="1">
    <citation type="journal article" date="2014" name="Genome Biol. Evol.">
        <title>The genome of the myxosporean Thelohanellus kitauei shows adaptations to nutrient acquisition within its fish host.</title>
        <authorList>
            <person name="Yang Y."/>
            <person name="Xiong J."/>
            <person name="Zhou Z."/>
            <person name="Huo F."/>
            <person name="Miao W."/>
            <person name="Ran C."/>
            <person name="Liu Y."/>
            <person name="Zhang J."/>
            <person name="Feng J."/>
            <person name="Wang M."/>
            <person name="Wang M."/>
            <person name="Wang L."/>
            <person name="Yao B."/>
        </authorList>
    </citation>
    <scope>NUCLEOTIDE SEQUENCE [LARGE SCALE GENOMIC DNA]</scope>
    <source>
        <strain evidence="2">Wuqing</strain>
    </source>
</reference>
<dbReference type="SUPFAM" id="SSF57667">
    <property type="entry name" value="beta-beta-alpha zinc fingers"/>
    <property type="match status" value="1"/>
</dbReference>
<dbReference type="SMART" id="SM01253">
    <property type="entry name" value="Kin17_mid"/>
    <property type="match status" value="1"/>
</dbReference>
<accession>A0A0C2N692</accession>
<evidence type="ECO:0000313" key="3">
    <source>
        <dbReference type="Proteomes" id="UP000031668"/>
    </source>
</evidence>
<dbReference type="InterPro" id="IPR037321">
    <property type="entry name" value="KIN17-like"/>
</dbReference>
<dbReference type="OrthoDB" id="10266249at2759"/>
<dbReference type="GO" id="GO:0005634">
    <property type="term" value="C:nucleus"/>
    <property type="evidence" value="ECO:0007669"/>
    <property type="project" value="TreeGrafter"/>
</dbReference>
<keyword evidence="3" id="KW-1185">Reference proteome</keyword>
<dbReference type="GO" id="GO:0006260">
    <property type="term" value="P:DNA replication"/>
    <property type="evidence" value="ECO:0007669"/>
    <property type="project" value="TreeGrafter"/>
</dbReference>
<dbReference type="Pfam" id="PF25095">
    <property type="entry name" value="C2H2-zf_KIN17"/>
    <property type="match status" value="1"/>
</dbReference>
<comment type="caution">
    <text evidence="2">The sequence shown here is derived from an EMBL/GenBank/DDBJ whole genome shotgun (WGS) entry which is preliminary data.</text>
</comment>
<dbReference type="Pfam" id="PF10357">
    <property type="entry name" value="WH_KIN17"/>
    <property type="match status" value="1"/>
</dbReference>
<dbReference type="PANTHER" id="PTHR12805:SF0">
    <property type="entry name" value="DNA_RNA-BINDING PROTEIN KIN17"/>
    <property type="match status" value="1"/>
</dbReference>
<dbReference type="Proteomes" id="UP000031668">
    <property type="component" value="Unassembled WGS sequence"/>
</dbReference>
<dbReference type="Gene3D" id="1.10.10.2030">
    <property type="entry name" value="DNA/RNA-binding protein Kin17, conserved domain"/>
    <property type="match status" value="1"/>
</dbReference>
<dbReference type="InterPro" id="IPR019447">
    <property type="entry name" value="DNA/RNA-bd_Kin17_WH-like_dom"/>
</dbReference>
<dbReference type="GO" id="GO:0003690">
    <property type="term" value="F:double-stranded DNA binding"/>
    <property type="evidence" value="ECO:0007669"/>
    <property type="project" value="TreeGrafter"/>
</dbReference>
<proteinExistence type="predicted"/>
<dbReference type="InterPro" id="IPR056767">
    <property type="entry name" value="C2H2-Znf_KIN17"/>
</dbReference>
<dbReference type="AlphaFoldDB" id="A0A0C2N692"/>
<feature type="domain" description="DNA/RNA-binding protein Kin17 WH-like" evidence="1">
    <location>
        <begin position="54"/>
        <end position="165"/>
    </location>
</feature>
<dbReference type="InterPro" id="IPR038254">
    <property type="entry name" value="KIN17_WH-like_sf"/>
</dbReference>
<evidence type="ECO:0000313" key="2">
    <source>
        <dbReference type="EMBL" id="KII75126.1"/>
    </source>
</evidence>